<sequence>MLSFLLLPDNVLFLAAAAFVGALAVAEVVLLALGASLESFAGQDGGAPDAEGAGELLAWLGLGRVPLSVFLVTLAAGFAGCGFALQGTALASFGAPVPWPLAAPGALAACLPLTAYATAGLAHLVPREESHGTRREELVGRQGVVVQGTARADLPAEARVPDARGRPLYVGVVPAEGRGPIPQGTRVTIIGRKGINFVAEPAADAAGPAPAAPSRPPTSGKAPR</sequence>
<feature type="region of interest" description="Disordered" evidence="1">
    <location>
        <begin position="201"/>
        <end position="224"/>
    </location>
</feature>
<keyword evidence="2" id="KW-0472">Membrane</keyword>
<evidence type="ECO:0000259" key="3">
    <source>
        <dbReference type="Pfam" id="PF07290"/>
    </source>
</evidence>
<feature type="transmembrane region" description="Helical" evidence="2">
    <location>
        <begin position="65"/>
        <end position="85"/>
    </location>
</feature>
<protein>
    <recommendedName>
        <fullName evidence="6">Inner membrane protein</fullName>
    </recommendedName>
</protein>
<evidence type="ECO:0000259" key="4">
    <source>
        <dbReference type="Pfam" id="PF21001"/>
    </source>
</evidence>
<proteinExistence type="predicted"/>
<evidence type="ECO:0000313" key="5">
    <source>
        <dbReference type="EMBL" id="CAA9251733.1"/>
    </source>
</evidence>
<name>A0A6J4IJ14_9PROT</name>
<evidence type="ECO:0000256" key="1">
    <source>
        <dbReference type="SAM" id="MobiDB-lite"/>
    </source>
</evidence>
<feature type="domain" description="Inner membrane protein YqiJ OB-fold" evidence="3">
    <location>
        <begin position="137"/>
        <end position="199"/>
    </location>
</feature>
<feature type="domain" description="Inner membrane protein YqiJ N-terminal" evidence="4">
    <location>
        <begin position="10"/>
        <end position="114"/>
    </location>
</feature>
<feature type="transmembrane region" description="Helical" evidence="2">
    <location>
        <begin position="12"/>
        <end position="33"/>
    </location>
</feature>
<dbReference type="InterPro" id="IPR010840">
    <property type="entry name" value="YqiJ_OB"/>
</dbReference>
<dbReference type="InterPro" id="IPR048376">
    <property type="entry name" value="YqiJ_N"/>
</dbReference>
<dbReference type="EMBL" id="CADCTL010000148">
    <property type="protein sequence ID" value="CAA9251733.1"/>
    <property type="molecule type" value="Genomic_DNA"/>
</dbReference>
<accession>A0A6J4IJ14</accession>
<keyword evidence="2" id="KW-0812">Transmembrane</keyword>
<dbReference type="AlphaFoldDB" id="A0A6J4IJ14"/>
<evidence type="ECO:0000256" key="2">
    <source>
        <dbReference type="SAM" id="Phobius"/>
    </source>
</evidence>
<reference evidence="5" key="1">
    <citation type="submission" date="2020-02" db="EMBL/GenBank/DDBJ databases">
        <authorList>
            <person name="Meier V. D."/>
        </authorList>
    </citation>
    <scope>NUCLEOTIDE SEQUENCE</scope>
    <source>
        <strain evidence="5">AVDCRST_MAG04</strain>
    </source>
</reference>
<organism evidence="5">
    <name type="scientific">uncultured Acetobacteraceae bacterium</name>
    <dbReference type="NCBI Taxonomy" id="169975"/>
    <lineage>
        <taxon>Bacteria</taxon>
        <taxon>Pseudomonadati</taxon>
        <taxon>Pseudomonadota</taxon>
        <taxon>Alphaproteobacteria</taxon>
        <taxon>Acetobacterales</taxon>
        <taxon>Acetobacteraceae</taxon>
        <taxon>environmental samples</taxon>
    </lineage>
</organism>
<keyword evidence="2" id="KW-1133">Transmembrane helix</keyword>
<dbReference type="Pfam" id="PF21001">
    <property type="entry name" value="YqiJ_N"/>
    <property type="match status" value="1"/>
</dbReference>
<feature type="transmembrane region" description="Helical" evidence="2">
    <location>
        <begin position="105"/>
        <end position="125"/>
    </location>
</feature>
<gene>
    <name evidence="5" type="ORF">AVDCRST_MAG04-2147</name>
</gene>
<dbReference type="Pfam" id="PF07290">
    <property type="entry name" value="YqiJ_OB"/>
    <property type="match status" value="1"/>
</dbReference>
<evidence type="ECO:0008006" key="6">
    <source>
        <dbReference type="Google" id="ProtNLM"/>
    </source>
</evidence>